<dbReference type="InterPro" id="IPR013251">
    <property type="entry name" value="DASH_Spc19"/>
</dbReference>
<evidence type="ECO:0000313" key="14">
    <source>
        <dbReference type="EMBL" id="KAF5351344.1"/>
    </source>
</evidence>
<organism evidence="14 15">
    <name type="scientific">Tetrapyrgos nigripes</name>
    <dbReference type="NCBI Taxonomy" id="182062"/>
    <lineage>
        <taxon>Eukaryota</taxon>
        <taxon>Fungi</taxon>
        <taxon>Dikarya</taxon>
        <taxon>Basidiomycota</taxon>
        <taxon>Agaricomycotina</taxon>
        <taxon>Agaricomycetes</taxon>
        <taxon>Agaricomycetidae</taxon>
        <taxon>Agaricales</taxon>
        <taxon>Marasmiineae</taxon>
        <taxon>Marasmiaceae</taxon>
        <taxon>Tetrapyrgos</taxon>
    </lineage>
</organism>
<dbReference type="EMBL" id="JAACJM010000071">
    <property type="protein sequence ID" value="KAF5351344.1"/>
    <property type="molecule type" value="Genomic_DNA"/>
</dbReference>
<keyword evidence="11" id="KW-0137">Centromere</keyword>
<evidence type="ECO:0000313" key="15">
    <source>
        <dbReference type="Proteomes" id="UP000559256"/>
    </source>
</evidence>
<evidence type="ECO:0000256" key="4">
    <source>
        <dbReference type="ARBA" id="ARBA00008952"/>
    </source>
</evidence>
<keyword evidence="10" id="KW-0539">Nucleus</keyword>
<evidence type="ECO:0000256" key="1">
    <source>
        <dbReference type="ARBA" id="ARBA00004123"/>
    </source>
</evidence>
<evidence type="ECO:0000256" key="3">
    <source>
        <dbReference type="ARBA" id="ARBA00004629"/>
    </source>
</evidence>
<evidence type="ECO:0000256" key="11">
    <source>
        <dbReference type="ARBA" id="ARBA00023328"/>
    </source>
</evidence>
<accession>A0A8H5FWA7</accession>
<dbReference type="PANTHER" id="PTHR28262">
    <property type="entry name" value="DASH COMPLEX SUBUNIT SPC19"/>
    <property type="match status" value="1"/>
</dbReference>
<evidence type="ECO:0000256" key="7">
    <source>
        <dbReference type="ARBA" id="ARBA00022490"/>
    </source>
</evidence>
<comment type="caution">
    <text evidence="14">The sequence shown here is derived from an EMBL/GenBank/DDBJ whole genome shotgun (WGS) entry which is preliminary data.</text>
</comment>
<protein>
    <recommendedName>
        <fullName evidence="5">DASH complex subunit SPC19</fullName>
    </recommendedName>
    <alternativeName>
        <fullName evidence="12">Outer kinetochore protein SPC19</fullName>
    </alternativeName>
</protein>
<reference evidence="14 15" key="1">
    <citation type="journal article" date="2020" name="ISME J.">
        <title>Uncovering the hidden diversity of litter-decomposition mechanisms in mushroom-forming fungi.</title>
        <authorList>
            <person name="Floudas D."/>
            <person name="Bentzer J."/>
            <person name="Ahren D."/>
            <person name="Johansson T."/>
            <person name="Persson P."/>
            <person name="Tunlid A."/>
        </authorList>
    </citation>
    <scope>NUCLEOTIDE SEQUENCE [LARGE SCALE GENOMIC DNA]</scope>
    <source>
        <strain evidence="14 15">CBS 291.85</strain>
    </source>
</reference>
<evidence type="ECO:0000256" key="12">
    <source>
        <dbReference type="ARBA" id="ARBA00032583"/>
    </source>
</evidence>
<comment type="subcellular location">
    <subcellularLocation>
        <location evidence="3">Chromosome</location>
        <location evidence="3">Centromere</location>
        <location evidence="3">Kinetochore</location>
    </subcellularLocation>
    <subcellularLocation>
        <location evidence="2">Cytoplasm</location>
        <location evidence="2">Cytoskeleton</location>
        <location evidence="2">Spindle</location>
    </subcellularLocation>
    <subcellularLocation>
        <location evidence="1">Nucleus</location>
    </subcellularLocation>
</comment>
<comment type="similarity">
    <text evidence="4">Belongs to the DASH complex SPC19 family.</text>
</comment>
<gene>
    <name evidence="14" type="ORF">D9758_007999</name>
</gene>
<keyword evidence="15" id="KW-1185">Reference proteome</keyword>
<dbReference type="AlphaFoldDB" id="A0A8H5FWA7"/>
<keyword evidence="13" id="KW-0175">Coiled coil</keyword>
<evidence type="ECO:0000256" key="10">
    <source>
        <dbReference type="ARBA" id="ARBA00023242"/>
    </source>
</evidence>
<evidence type="ECO:0000256" key="5">
    <source>
        <dbReference type="ARBA" id="ARBA00016329"/>
    </source>
</evidence>
<dbReference type="GO" id="GO:0005876">
    <property type="term" value="C:spindle microtubule"/>
    <property type="evidence" value="ECO:0007669"/>
    <property type="project" value="InterPro"/>
</dbReference>
<feature type="coiled-coil region" evidence="13">
    <location>
        <begin position="103"/>
        <end position="177"/>
    </location>
</feature>
<dbReference type="GO" id="GO:0008608">
    <property type="term" value="P:attachment of spindle microtubules to kinetochore"/>
    <property type="evidence" value="ECO:0007669"/>
    <property type="project" value="InterPro"/>
</dbReference>
<proteinExistence type="inferred from homology"/>
<evidence type="ECO:0000256" key="13">
    <source>
        <dbReference type="SAM" id="Coils"/>
    </source>
</evidence>
<evidence type="ECO:0000256" key="2">
    <source>
        <dbReference type="ARBA" id="ARBA00004186"/>
    </source>
</evidence>
<evidence type="ECO:0000256" key="9">
    <source>
        <dbReference type="ARBA" id="ARBA00023212"/>
    </source>
</evidence>
<evidence type="ECO:0000256" key="8">
    <source>
        <dbReference type="ARBA" id="ARBA00022838"/>
    </source>
</evidence>
<dbReference type="PANTHER" id="PTHR28262:SF1">
    <property type="entry name" value="DASH COMPLEX SUBUNIT SPC19"/>
    <property type="match status" value="1"/>
</dbReference>
<dbReference type="OrthoDB" id="3361333at2759"/>
<keyword evidence="6" id="KW-0158">Chromosome</keyword>
<keyword evidence="9" id="KW-0206">Cytoskeleton</keyword>
<sequence>MSRLSRANLKSRESVFNRAPDLYRGDIQAICPPDLEECVAALEDCCDEAYEVQQYLRDGTHDLPRMTRILENQRVFALVNDSTVKKYQSDLSEEIEPQINELLSRAEQGLKGLQKKESQLQAKVEAAQARPLRPTGGKTMAAQKLEQRRLVMFTKQREQLESQLEALQDEIADLEAKR</sequence>
<dbReference type="GO" id="GO:0042729">
    <property type="term" value="C:DASH complex"/>
    <property type="evidence" value="ECO:0007669"/>
    <property type="project" value="InterPro"/>
</dbReference>
<keyword evidence="8" id="KW-0995">Kinetochore</keyword>
<evidence type="ECO:0000256" key="6">
    <source>
        <dbReference type="ARBA" id="ARBA00022454"/>
    </source>
</evidence>
<keyword evidence="7" id="KW-0963">Cytoplasm</keyword>
<name>A0A8H5FWA7_9AGAR</name>
<dbReference type="Pfam" id="PF08287">
    <property type="entry name" value="DASH_Spc19"/>
    <property type="match status" value="1"/>
</dbReference>
<dbReference type="Proteomes" id="UP000559256">
    <property type="component" value="Unassembled WGS sequence"/>
</dbReference>